<dbReference type="Proteomes" id="UP000663852">
    <property type="component" value="Unassembled WGS sequence"/>
</dbReference>
<protein>
    <submittedName>
        <fullName evidence="3">Uncharacterized protein</fullName>
    </submittedName>
</protein>
<keyword evidence="4" id="KW-1185">Reference proteome</keyword>
<organism evidence="3 5">
    <name type="scientific">Adineta ricciae</name>
    <name type="common">Rotifer</name>
    <dbReference type="NCBI Taxonomy" id="249248"/>
    <lineage>
        <taxon>Eukaryota</taxon>
        <taxon>Metazoa</taxon>
        <taxon>Spiralia</taxon>
        <taxon>Gnathifera</taxon>
        <taxon>Rotifera</taxon>
        <taxon>Eurotatoria</taxon>
        <taxon>Bdelloidea</taxon>
        <taxon>Adinetida</taxon>
        <taxon>Adinetidae</taxon>
        <taxon>Adineta</taxon>
    </lineage>
</organism>
<dbReference type="EMBL" id="CAJNOJ010000371">
    <property type="protein sequence ID" value="CAF1421342.1"/>
    <property type="molecule type" value="Genomic_DNA"/>
</dbReference>
<dbReference type="AlphaFoldDB" id="A0A815M922"/>
<gene>
    <name evidence="3" type="ORF">EDS130_LOCUS37505</name>
    <name evidence="2" type="ORF">XAT740_LOCUS29257</name>
</gene>
<dbReference type="EMBL" id="CAJNOR010002540">
    <property type="protein sequence ID" value="CAF1308594.1"/>
    <property type="molecule type" value="Genomic_DNA"/>
</dbReference>
<dbReference type="OrthoDB" id="10025474at2759"/>
<evidence type="ECO:0000313" key="5">
    <source>
        <dbReference type="Proteomes" id="UP000663852"/>
    </source>
</evidence>
<evidence type="ECO:0000313" key="2">
    <source>
        <dbReference type="EMBL" id="CAF1308594.1"/>
    </source>
</evidence>
<name>A0A815M922_ADIRI</name>
<comment type="caution">
    <text evidence="3">The sequence shown here is derived from an EMBL/GenBank/DDBJ whole genome shotgun (WGS) entry which is preliminary data.</text>
</comment>
<proteinExistence type="predicted"/>
<accession>A0A815M922</accession>
<reference evidence="3" key="1">
    <citation type="submission" date="2021-02" db="EMBL/GenBank/DDBJ databases">
        <authorList>
            <person name="Nowell W R."/>
        </authorList>
    </citation>
    <scope>NUCLEOTIDE SEQUENCE</scope>
</reference>
<feature type="signal peptide" evidence="1">
    <location>
        <begin position="1"/>
        <end position="19"/>
    </location>
</feature>
<evidence type="ECO:0000256" key="1">
    <source>
        <dbReference type="SAM" id="SignalP"/>
    </source>
</evidence>
<evidence type="ECO:0000313" key="3">
    <source>
        <dbReference type="EMBL" id="CAF1421342.1"/>
    </source>
</evidence>
<feature type="chain" id="PRO_5036228232" evidence="1">
    <location>
        <begin position="20"/>
        <end position="630"/>
    </location>
</feature>
<dbReference type="Proteomes" id="UP000663828">
    <property type="component" value="Unassembled WGS sequence"/>
</dbReference>
<keyword evidence="1" id="KW-0732">Signal</keyword>
<evidence type="ECO:0000313" key="4">
    <source>
        <dbReference type="Proteomes" id="UP000663828"/>
    </source>
</evidence>
<sequence>MMLLHKTLLFVICLASCYSDATQPIDQVMEKLIKLISEEQILKPVKFKLPVWEKQLGLYRSEIRLDFFDKPYEAELRKNKFIYVFDNNMFATGWISTVLLEANMYGRAPQTIDTEHLSLAFDAIEKFHDHNQNESAVPLMTFWSQIYNATTNTWESAPDNLRYLITDLDKNLLIIEDILKTLGVKNIAQLIDKLRTSSASFKDVFEIPPDFDDTYLNIGFGVQLKLLQDKYPSLFQRWVQTNSNMKKLIDLTLQYAYRPSSQLLDQNTIDPRTYFWLRDFVRDNPQAIIVTTWAQNIAEVRKVAHQGIRMPFNLNNVDVTVGANVLYGITSAMVYDLLDFKTYFTKDMETLYFSTASLIAWSIKNSMKNRPDLAQVYYPSHYNFLWYGSRTLFLLELTRRQQKSLPDVFNRVYALLADVYRNDVVKYFKEHVRSDLSSYDDFLGANDTNIFGKAEPTGEDRIFSTAQTVNVLLASFAYLDANTGKLKWINGSKQIEIVQTMTNRSVSWLLNNSFKYQSFNCFFSGSVKGFNQLPFWYPANTYQYLNGTTFDPNRFDINNQSLVDTIVGVSGYINETIYQHMIEEKHFNVSTPTTFNGYNVPGGEFPFWSSQPYTYSVTLLALAQYNNLDK</sequence>